<gene>
    <name evidence="1" type="ORF">GCM10022232_64360</name>
</gene>
<sequence length="452" mass="48290">MSVGTLGYGNLPGPQEGIALRGLLRVELNRHRPDRQGSVHEGDDVFYALRLVGVEQFGIRSATQHEIQLQGEVHGVPHRRAGVPAQEYPAHAERARVLRPEAVNDAVGNPNAVAGDSELLFQEGITEVVVKQLLVAQVLGHDAGTGAATAGAVRPRHPGSGEVEVNGVLRFGHLAIDDVEIGEYPAVLVGVDHLQGYAQGGVHEAGDPTHPGVIARHDDLFGLRPPEVAPEATGDHPHPVTEILDPDHLAVPPDVHGRATADPLLHGRLDVGLMEAQHGRLPADRAIQVGQQDDLAVQCAHPRQPAMHGGFFEDHHTGTRLAGERRQHLPAQPEPDDRDISIDVHPPSYFPVGRSAAAWPSAPPRRLSAASEDTEMFKKLSSTPLPRTASRTFGPLCGPRVISSRHYATASADTCRSQPSGRVAPPTVGVRAVLQRHVLADAQSLGSCQLTR</sequence>
<keyword evidence="2" id="KW-1185">Reference proteome</keyword>
<comment type="caution">
    <text evidence="1">The sequence shown here is derived from an EMBL/GenBank/DDBJ whole genome shotgun (WGS) entry which is preliminary data.</text>
</comment>
<dbReference type="EMBL" id="BAAAZX010000021">
    <property type="protein sequence ID" value="GAA4013247.1"/>
    <property type="molecule type" value="Genomic_DNA"/>
</dbReference>
<dbReference type="Proteomes" id="UP001500456">
    <property type="component" value="Unassembled WGS sequence"/>
</dbReference>
<organism evidence="1 2">
    <name type="scientific">Streptomyces plumbiresistens</name>
    <dbReference type="NCBI Taxonomy" id="511811"/>
    <lineage>
        <taxon>Bacteria</taxon>
        <taxon>Bacillati</taxon>
        <taxon>Actinomycetota</taxon>
        <taxon>Actinomycetes</taxon>
        <taxon>Kitasatosporales</taxon>
        <taxon>Streptomycetaceae</taxon>
        <taxon>Streptomyces</taxon>
    </lineage>
</organism>
<evidence type="ECO:0000313" key="2">
    <source>
        <dbReference type="Proteomes" id="UP001500456"/>
    </source>
</evidence>
<name>A0ABP7SLQ7_9ACTN</name>
<proteinExistence type="predicted"/>
<reference evidence="2" key="1">
    <citation type="journal article" date="2019" name="Int. J. Syst. Evol. Microbiol.">
        <title>The Global Catalogue of Microorganisms (GCM) 10K type strain sequencing project: providing services to taxonomists for standard genome sequencing and annotation.</title>
        <authorList>
            <consortium name="The Broad Institute Genomics Platform"/>
            <consortium name="The Broad Institute Genome Sequencing Center for Infectious Disease"/>
            <person name="Wu L."/>
            <person name="Ma J."/>
        </authorList>
    </citation>
    <scope>NUCLEOTIDE SEQUENCE [LARGE SCALE GENOMIC DNA]</scope>
    <source>
        <strain evidence="2">JCM 16924</strain>
    </source>
</reference>
<protein>
    <submittedName>
        <fullName evidence="1">Uncharacterized protein</fullName>
    </submittedName>
</protein>
<evidence type="ECO:0000313" key="1">
    <source>
        <dbReference type="EMBL" id="GAA4013247.1"/>
    </source>
</evidence>
<accession>A0ABP7SLQ7</accession>